<reference evidence="4 5" key="1">
    <citation type="submission" date="2024-02" db="EMBL/GenBank/DDBJ databases">
        <authorList>
            <person name="Daric V."/>
            <person name="Darras S."/>
        </authorList>
    </citation>
    <scope>NUCLEOTIDE SEQUENCE [LARGE SCALE GENOMIC DNA]</scope>
</reference>
<dbReference type="SMART" id="SM00612">
    <property type="entry name" value="Kelch"/>
    <property type="match status" value="5"/>
</dbReference>
<dbReference type="InterPro" id="IPR015915">
    <property type="entry name" value="Kelch-typ_b-propeller"/>
</dbReference>
<evidence type="ECO:0000256" key="2">
    <source>
        <dbReference type="ARBA" id="ARBA00022737"/>
    </source>
</evidence>
<dbReference type="Proteomes" id="UP001642483">
    <property type="component" value="Unassembled WGS sequence"/>
</dbReference>
<sequence length="417" mass="46360">MASPSTSSPSKHIMISYNWSDSKELAHKIHDRLSDAGYQVWIDKGQMKGNIYEKMGQAVENAHVVLMFLSPNYETSENCIRESSLTADMAKKIVPIRVLPDGYQLSTRLRLLTAGLLYYNFNKGSFDDNFNQLLGEIESIAGIEMTRKVETKLLKMKISETPGQSDEILVIGGSGCQQNVVKFNTKTKQWSDMPDTNIARGFPSAVNYNQQILLMGGAEGVLGPYYNSVEMLDLNDENPKWDSNLPSMGEKRCNFASALLNGLVYCGGGRNDTGSRNDDTGRLSSCESYNPKERKWSSIRHMNKTRTYLALVSARGLLYALGGVDDLNATNTAECYDPRNGKWEYISPMKTCRYGLTAVVLNNEIYAIGGCAGLKNHSSVEKYDLDTNTWIDVPSMNEERWGGSACVVDDLIWVFGG</sequence>
<accession>A0ABP0G909</accession>
<dbReference type="SUPFAM" id="SSF50965">
    <property type="entry name" value="Galactose oxidase, central domain"/>
    <property type="match status" value="1"/>
</dbReference>
<dbReference type="InterPro" id="IPR011043">
    <property type="entry name" value="Gal_Oxase/kelch_b-propeller"/>
</dbReference>
<dbReference type="InterPro" id="IPR006652">
    <property type="entry name" value="Kelch_1"/>
</dbReference>
<dbReference type="SUPFAM" id="SSF52200">
    <property type="entry name" value="Toll/Interleukin receptor TIR domain"/>
    <property type="match status" value="1"/>
</dbReference>
<dbReference type="Pfam" id="PF01344">
    <property type="entry name" value="Kelch_1"/>
    <property type="match status" value="3"/>
</dbReference>
<evidence type="ECO:0000313" key="5">
    <source>
        <dbReference type="Proteomes" id="UP001642483"/>
    </source>
</evidence>
<dbReference type="InterPro" id="IPR000157">
    <property type="entry name" value="TIR_dom"/>
</dbReference>
<keyword evidence="1" id="KW-0880">Kelch repeat</keyword>
<organism evidence="4 5">
    <name type="scientific">Clavelina lepadiformis</name>
    <name type="common">Light-bulb sea squirt</name>
    <name type="synonym">Ascidia lepadiformis</name>
    <dbReference type="NCBI Taxonomy" id="159417"/>
    <lineage>
        <taxon>Eukaryota</taxon>
        <taxon>Metazoa</taxon>
        <taxon>Chordata</taxon>
        <taxon>Tunicata</taxon>
        <taxon>Ascidiacea</taxon>
        <taxon>Aplousobranchia</taxon>
        <taxon>Clavelinidae</taxon>
        <taxon>Clavelina</taxon>
    </lineage>
</organism>
<evidence type="ECO:0000313" key="4">
    <source>
        <dbReference type="EMBL" id="CAK8688266.1"/>
    </source>
</evidence>
<dbReference type="EMBL" id="CAWYQH010000108">
    <property type="protein sequence ID" value="CAK8688266.1"/>
    <property type="molecule type" value="Genomic_DNA"/>
</dbReference>
<dbReference type="PANTHER" id="PTHR45632">
    <property type="entry name" value="LD33804P"/>
    <property type="match status" value="1"/>
</dbReference>
<protein>
    <recommendedName>
        <fullName evidence="3">TIR domain-containing protein</fullName>
    </recommendedName>
</protein>
<evidence type="ECO:0000259" key="3">
    <source>
        <dbReference type="Pfam" id="PF13676"/>
    </source>
</evidence>
<dbReference type="Gene3D" id="3.40.50.10140">
    <property type="entry name" value="Toll/interleukin-1 receptor homology (TIR) domain"/>
    <property type="match status" value="1"/>
</dbReference>
<feature type="domain" description="TIR" evidence="3">
    <location>
        <begin position="13"/>
        <end position="134"/>
    </location>
</feature>
<keyword evidence="5" id="KW-1185">Reference proteome</keyword>
<dbReference type="InterPro" id="IPR035897">
    <property type="entry name" value="Toll_tir_struct_dom_sf"/>
</dbReference>
<gene>
    <name evidence="4" type="ORF">CVLEPA_LOCUS20290</name>
</gene>
<evidence type="ECO:0000256" key="1">
    <source>
        <dbReference type="ARBA" id="ARBA00022441"/>
    </source>
</evidence>
<proteinExistence type="predicted"/>
<comment type="caution">
    <text evidence="4">The sequence shown here is derived from an EMBL/GenBank/DDBJ whole genome shotgun (WGS) entry which is preliminary data.</text>
</comment>
<dbReference type="Gene3D" id="2.120.10.80">
    <property type="entry name" value="Kelch-type beta propeller"/>
    <property type="match status" value="1"/>
</dbReference>
<keyword evidence="2" id="KW-0677">Repeat</keyword>
<name>A0ABP0G909_CLALP</name>
<dbReference type="Pfam" id="PF13676">
    <property type="entry name" value="TIR_2"/>
    <property type="match status" value="1"/>
</dbReference>
<dbReference type="PANTHER" id="PTHR45632:SF3">
    <property type="entry name" value="KELCH-LIKE PROTEIN 32"/>
    <property type="match status" value="1"/>
</dbReference>